<dbReference type="RefSeq" id="XP_460924.2">
    <property type="nucleotide sequence ID" value="XM_460924.1"/>
</dbReference>
<keyword evidence="3" id="KW-0808">Transferase</keyword>
<dbReference type="Proteomes" id="UP000000599">
    <property type="component" value="Chromosome F"/>
</dbReference>
<evidence type="ECO:0000256" key="3">
    <source>
        <dbReference type="ARBA" id="ARBA00022679"/>
    </source>
</evidence>
<reference evidence="11 12" key="1">
    <citation type="journal article" date="2004" name="Nature">
        <title>Genome evolution in yeasts.</title>
        <authorList>
            <consortium name="Genolevures"/>
            <person name="Dujon B."/>
            <person name="Sherman D."/>
            <person name="Fischer G."/>
            <person name="Durrens P."/>
            <person name="Casaregola S."/>
            <person name="Lafontaine I."/>
            <person name="de Montigny J."/>
            <person name="Marck C."/>
            <person name="Neuveglise C."/>
            <person name="Talla E."/>
            <person name="Goffard N."/>
            <person name="Frangeul L."/>
            <person name="Aigle M."/>
            <person name="Anthouard V."/>
            <person name="Babour A."/>
            <person name="Barbe V."/>
            <person name="Barnay S."/>
            <person name="Blanchin S."/>
            <person name="Beckerich J.M."/>
            <person name="Beyne E."/>
            <person name="Bleykasten C."/>
            <person name="Boisrame A."/>
            <person name="Boyer J."/>
            <person name="Cattolico L."/>
            <person name="Confanioleri F."/>
            <person name="de Daruvar A."/>
            <person name="Despons L."/>
            <person name="Fabre E."/>
            <person name="Fairhead C."/>
            <person name="Ferry-Dumazet H."/>
            <person name="Groppi A."/>
            <person name="Hantraye F."/>
            <person name="Hennequin C."/>
            <person name="Jauniaux N."/>
            <person name="Joyet P."/>
            <person name="Kachouri R."/>
            <person name="Kerrest A."/>
            <person name="Koszul R."/>
            <person name="Lemaire M."/>
            <person name="Lesur I."/>
            <person name="Ma L."/>
            <person name="Muller H."/>
            <person name="Nicaud J.M."/>
            <person name="Nikolski M."/>
            <person name="Oztas S."/>
            <person name="Ozier-Kalogeropoulos O."/>
            <person name="Pellenz S."/>
            <person name="Potier S."/>
            <person name="Richard G.F."/>
            <person name="Straub M.L."/>
            <person name="Suleau A."/>
            <person name="Swennene D."/>
            <person name="Tekaia F."/>
            <person name="Wesolowski-Louvel M."/>
            <person name="Westhof E."/>
            <person name="Wirth B."/>
            <person name="Zeniou-Meyer M."/>
            <person name="Zivanovic I."/>
            <person name="Bolotin-Fukuhara M."/>
            <person name="Thierry A."/>
            <person name="Bouchier C."/>
            <person name="Caudron B."/>
            <person name="Scarpelli C."/>
            <person name="Gaillardin C."/>
            <person name="Weissenbach J."/>
            <person name="Wincker P."/>
            <person name="Souciet J.L."/>
        </authorList>
    </citation>
    <scope>NUCLEOTIDE SEQUENCE [LARGE SCALE GENOMIC DNA]</scope>
    <source>
        <strain evidence="12">ATCC 36239 / CBS 767 / BCRC 21394 / JCM 1990 / NBRC 0083 / IGC 2968</strain>
    </source>
</reference>
<keyword evidence="4" id="KW-0547">Nucleotide-binding</keyword>
<comment type="catalytic activity">
    <reaction evidence="8">
        <text>L-seryl-[protein] + ATP = O-phospho-L-seryl-[protein] + ADP + H(+)</text>
        <dbReference type="Rhea" id="RHEA:17989"/>
        <dbReference type="Rhea" id="RHEA-COMP:9863"/>
        <dbReference type="Rhea" id="RHEA-COMP:11604"/>
        <dbReference type="ChEBI" id="CHEBI:15378"/>
        <dbReference type="ChEBI" id="CHEBI:29999"/>
        <dbReference type="ChEBI" id="CHEBI:30616"/>
        <dbReference type="ChEBI" id="CHEBI:83421"/>
        <dbReference type="ChEBI" id="CHEBI:456216"/>
        <dbReference type="EC" id="2.7.11.1"/>
    </reaction>
</comment>
<evidence type="ECO:0000256" key="5">
    <source>
        <dbReference type="ARBA" id="ARBA00022777"/>
    </source>
</evidence>
<feature type="domain" description="Protein kinase" evidence="10">
    <location>
        <begin position="456"/>
        <end position="644"/>
    </location>
</feature>
<dbReference type="PROSITE" id="PS50011">
    <property type="entry name" value="PROTEIN_KINASE_DOM"/>
    <property type="match status" value="1"/>
</dbReference>
<dbReference type="EC" id="2.7.11.1" evidence="1"/>
<evidence type="ECO:0000313" key="11">
    <source>
        <dbReference type="EMBL" id="CAG89278.2"/>
    </source>
</evidence>
<dbReference type="PROSITE" id="PS00108">
    <property type="entry name" value="PROTEIN_KINASE_ST"/>
    <property type="match status" value="1"/>
</dbReference>
<dbReference type="GO" id="GO:0004674">
    <property type="term" value="F:protein serine/threonine kinase activity"/>
    <property type="evidence" value="ECO:0007669"/>
    <property type="project" value="UniProtKB-KW"/>
</dbReference>
<evidence type="ECO:0000256" key="2">
    <source>
        <dbReference type="ARBA" id="ARBA00022527"/>
    </source>
</evidence>
<keyword evidence="5" id="KW-0418">Kinase</keyword>
<name>Q6BLJ7_DEBHA</name>
<dbReference type="KEGG" id="dha:DEHA2F12892g"/>
<dbReference type="VEuPathDB" id="FungiDB:DEHA2F12892g"/>
<proteinExistence type="predicted"/>
<gene>
    <name evidence="11" type="ordered locus">DEHA2F12892g</name>
</gene>
<protein>
    <recommendedName>
        <fullName evidence="1">non-specific serine/threonine protein kinase</fullName>
        <ecNumber evidence="1">2.7.11.1</ecNumber>
    </recommendedName>
</protein>
<dbReference type="Gene3D" id="1.10.510.10">
    <property type="entry name" value="Transferase(Phosphotransferase) domain 1"/>
    <property type="match status" value="1"/>
</dbReference>
<evidence type="ECO:0000256" key="1">
    <source>
        <dbReference type="ARBA" id="ARBA00012513"/>
    </source>
</evidence>
<feature type="region of interest" description="Disordered" evidence="9">
    <location>
        <begin position="388"/>
        <end position="419"/>
    </location>
</feature>
<keyword evidence="12" id="KW-1185">Reference proteome</keyword>
<evidence type="ECO:0000256" key="4">
    <source>
        <dbReference type="ARBA" id="ARBA00022741"/>
    </source>
</evidence>
<dbReference type="GeneID" id="2904254"/>
<dbReference type="HOGENOM" id="CLU_432121_0_0_1"/>
<organism evidence="11 12">
    <name type="scientific">Debaryomyces hansenii (strain ATCC 36239 / CBS 767 / BCRC 21394 / JCM 1990 / NBRC 0083 / IGC 2968)</name>
    <name type="common">Yeast</name>
    <name type="synonym">Torulaspora hansenii</name>
    <dbReference type="NCBI Taxonomy" id="284592"/>
    <lineage>
        <taxon>Eukaryota</taxon>
        <taxon>Fungi</taxon>
        <taxon>Dikarya</taxon>
        <taxon>Ascomycota</taxon>
        <taxon>Saccharomycotina</taxon>
        <taxon>Pichiomycetes</taxon>
        <taxon>Debaryomycetaceae</taxon>
        <taxon>Debaryomyces</taxon>
    </lineage>
</organism>
<dbReference type="EMBL" id="CR382138">
    <property type="protein sequence ID" value="CAG89278.2"/>
    <property type="molecule type" value="Genomic_DNA"/>
</dbReference>
<dbReference type="InParanoid" id="Q6BLJ7"/>
<evidence type="ECO:0000256" key="9">
    <source>
        <dbReference type="SAM" id="MobiDB-lite"/>
    </source>
</evidence>
<dbReference type="Pfam" id="PF01163">
    <property type="entry name" value="RIO1"/>
    <property type="match status" value="1"/>
</dbReference>
<dbReference type="OrthoDB" id="4062651at2759"/>
<dbReference type="InterPro" id="IPR008271">
    <property type="entry name" value="Ser/Thr_kinase_AS"/>
</dbReference>
<dbReference type="InterPro" id="IPR011009">
    <property type="entry name" value="Kinase-like_dom_sf"/>
</dbReference>
<keyword evidence="2" id="KW-0723">Serine/threonine-protein kinase</keyword>
<sequence>MSESNTLFKYFLSQHPLYQAVEKCIDRGVTDTYNYHDFFPSWNGRVVDHKTIIQELFRVDQSRLELFIERRKPGSEYSDLYTYTKHGDQEFSKKLFRFLLALPMCEYEIANHSNALSKSTGSVNQFSMSLSPFKYDDKYISRIDDEEVSSTIRNILRLAPNENIIDGLGEFAFKRYELINRDEELENDYKQDFREHLVQPIFLFLVATFGLSIKLKHDVKSVKGPNGVTSKVSSDLHLIKNGQVFCAIEVKMFPVLPTYVGQSTSTIGTDIFNQLNINKFMKQLISQMVYFKTNMGIVTDSYIAIFVEIDLGIFERNINELKGKVDVHEHKTVPLRYKVLDCHSAAPTLREALMHFFYTAYVDDETEKIRQERMLKLREYLWATPEQNEEQVESSEYSTERSDGSSGSRPSTADTAGTQSSAVLVSHDEEDEELEEEDLLEFTANDHITMQNGDIYNSQLIAIDAHYMKKYLLRHVDDTERLVAKFYDPRMANNEHGKFKYSKKELLKLCLKAYNNERWMYQALSKDPEFNSCYIPHKKGYMKVRLDGYYLTKGYFNLLHYIETIPLDNKDTELYRKAKVQVDVIHKHGIIHGDIKAENILCAKDGKVYIIDFAFSVTKNEWNTQKSIESDISELKYVFGLDGM</sequence>
<evidence type="ECO:0000256" key="8">
    <source>
        <dbReference type="ARBA" id="ARBA00048679"/>
    </source>
</evidence>
<dbReference type="InterPro" id="IPR018934">
    <property type="entry name" value="RIO_dom"/>
</dbReference>
<dbReference type="InterPro" id="IPR000719">
    <property type="entry name" value="Prot_kinase_dom"/>
</dbReference>
<dbReference type="AlphaFoldDB" id="Q6BLJ7"/>
<keyword evidence="6" id="KW-0067">ATP-binding</keyword>
<comment type="catalytic activity">
    <reaction evidence="7">
        <text>L-threonyl-[protein] + ATP = O-phospho-L-threonyl-[protein] + ADP + H(+)</text>
        <dbReference type="Rhea" id="RHEA:46608"/>
        <dbReference type="Rhea" id="RHEA-COMP:11060"/>
        <dbReference type="Rhea" id="RHEA-COMP:11605"/>
        <dbReference type="ChEBI" id="CHEBI:15378"/>
        <dbReference type="ChEBI" id="CHEBI:30013"/>
        <dbReference type="ChEBI" id="CHEBI:30616"/>
        <dbReference type="ChEBI" id="CHEBI:61977"/>
        <dbReference type="ChEBI" id="CHEBI:456216"/>
        <dbReference type="EC" id="2.7.11.1"/>
    </reaction>
</comment>
<evidence type="ECO:0000256" key="6">
    <source>
        <dbReference type="ARBA" id="ARBA00022840"/>
    </source>
</evidence>
<evidence type="ECO:0000256" key="7">
    <source>
        <dbReference type="ARBA" id="ARBA00047899"/>
    </source>
</evidence>
<accession>Q6BLJ7</accession>
<evidence type="ECO:0000313" key="12">
    <source>
        <dbReference type="Proteomes" id="UP000000599"/>
    </source>
</evidence>
<dbReference type="GO" id="GO:0005524">
    <property type="term" value="F:ATP binding"/>
    <property type="evidence" value="ECO:0007669"/>
    <property type="project" value="UniProtKB-KW"/>
</dbReference>
<evidence type="ECO:0000259" key="10">
    <source>
        <dbReference type="PROSITE" id="PS50011"/>
    </source>
</evidence>
<dbReference type="SUPFAM" id="SSF56112">
    <property type="entry name" value="Protein kinase-like (PK-like)"/>
    <property type="match status" value="1"/>
</dbReference>
<feature type="compositionally biased region" description="Polar residues" evidence="9">
    <location>
        <begin position="404"/>
        <end position="419"/>
    </location>
</feature>